<accession>A0A344TJW5</accession>
<dbReference type="InterPro" id="IPR021428">
    <property type="entry name" value="DUF3078"/>
</dbReference>
<feature type="signal peptide" evidence="1">
    <location>
        <begin position="1"/>
        <end position="26"/>
    </location>
</feature>
<organism evidence="2 3">
    <name type="scientific">Runella rosea</name>
    <dbReference type="NCBI Taxonomy" id="2259595"/>
    <lineage>
        <taxon>Bacteria</taxon>
        <taxon>Pseudomonadati</taxon>
        <taxon>Bacteroidota</taxon>
        <taxon>Cytophagia</taxon>
        <taxon>Cytophagales</taxon>
        <taxon>Spirosomataceae</taxon>
        <taxon>Runella</taxon>
    </lineage>
</organism>
<sequence>MMNMNKYYYCILTSWVLCSFSLVSLAQEAPKDTSYWKKASKFGLNLSQGTFNEGWQGGGLNNIALGVYLNSKGEYTRDRNNWVNDFQFQLGALKNKGDAFRKSVDRLFFDSKYGRKLSEVSQWYFFANLNFLTQIANGRDFGNERMPFISAFFTPAYLTEAIGIEWKPTKFFSMQFSPGAVRQTILGNKNLYKAIDLLAPEYKFSNYGVERGKSVRNELAIMQLVMNFDKDIAKDVNFKWRYQAFAGAKDLKAIDNRLDAQLTAKFAKYFNVNLGLIAIYDQDQVAKMQLAQSINFGFLYSW</sequence>
<evidence type="ECO:0000313" key="3">
    <source>
        <dbReference type="Proteomes" id="UP000251993"/>
    </source>
</evidence>
<evidence type="ECO:0008006" key="4">
    <source>
        <dbReference type="Google" id="ProtNLM"/>
    </source>
</evidence>
<feature type="chain" id="PRO_5016814868" description="DUF3078 domain-containing protein" evidence="1">
    <location>
        <begin position="27"/>
        <end position="302"/>
    </location>
</feature>
<dbReference type="KEGG" id="run:DR864_14845"/>
<keyword evidence="1" id="KW-0732">Signal</keyword>
<name>A0A344TJW5_9BACT</name>
<dbReference type="Proteomes" id="UP000251993">
    <property type="component" value="Chromosome"/>
</dbReference>
<evidence type="ECO:0000256" key="1">
    <source>
        <dbReference type="SAM" id="SignalP"/>
    </source>
</evidence>
<keyword evidence="3" id="KW-1185">Reference proteome</keyword>
<dbReference type="Pfam" id="PF11276">
    <property type="entry name" value="DUF3078"/>
    <property type="match status" value="1"/>
</dbReference>
<evidence type="ECO:0000313" key="2">
    <source>
        <dbReference type="EMBL" id="AXE18936.1"/>
    </source>
</evidence>
<gene>
    <name evidence="2" type="ORF">DR864_14845</name>
</gene>
<proteinExistence type="predicted"/>
<dbReference type="EMBL" id="CP030850">
    <property type="protein sequence ID" value="AXE18936.1"/>
    <property type="molecule type" value="Genomic_DNA"/>
</dbReference>
<protein>
    <recommendedName>
        <fullName evidence="4">DUF3078 domain-containing protein</fullName>
    </recommendedName>
</protein>
<dbReference type="OrthoDB" id="1495718at2"/>
<reference evidence="2 3" key="1">
    <citation type="submission" date="2018-07" db="EMBL/GenBank/DDBJ databases">
        <title>Genome sequencing of Runella.</title>
        <authorList>
            <person name="Baek M.-G."/>
            <person name="Yi H."/>
        </authorList>
    </citation>
    <scope>NUCLEOTIDE SEQUENCE [LARGE SCALE GENOMIC DNA]</scope>
    <source>
        <strain evidence="2 3">HYN0085</strain>
    </source>
</reference>
<dbReference type="AlphaFoldDB" id="A0A344TJW5"/>